<keyword evidence="2" id="KW-0472">Membrane</keyword>
<evidence type="ECO:0000256" key="2">
    <source>
        <dbReference type="SAM" id="Phobius"/>
    </source>
</evidence>
<dbReference type="EMBL" id="RCHS01002005">
    <property type="protein sequence ID" value="RMX50225.1"/>
    <property type="molecule type" value="Genomic_DNA"/>
</dbReference>
<dbReference type="Proteomes" id="UP000275408">
    <property type="component" value="Unassembled WGS sequence"/>
</dbReference>
<sequence>MLKSVNNMFSRLQRLTPLLFVFTGSVLTVVGNTYSINSLIIAGPVVVTVGGLLLVAITFWNSSGDKLAENESAVNGEEFSNSKSASHEQLAPIHYFEFENLSELPGKEIVPPSYEEAVNNNFLKTVQTNIAMEKDEQELNSAKDVNSFPPTHREKSENH</sequence>
<evidence type="ECO:0000313" key="3">
    <source>
        <dbReference type="EMBL" id="RMX50225.1"/>
    </source>
</evidence>
<evidence type="ECO:0000313" key="4">
    <source>
        <dbReference type="Proteomes" id="UP000275408"/>
    </source>
</evidence>
<keyword evidence="2" id="KW-1133">Transmembrane helix</keyword>
<dbReference type="AlphaFoldDB" id="A0A3M6U966"/>
<accession>A0A3M6U966</accession>
<organism evidence="3 4">
    <name type="scientific">Pocillopora damicornis</name>
    <name type="common">Cauliflower coral</name>
    <name type="synonym">Millepora damicornis</name>
    <dbReference type="NCBI Taxonomy" id="46731"/>
    <lineage>
        <taxon>Eukaryota</taxon>
        <taxon>Metazoa</taxon>
        <taxon>Cnidaria</taxon>
        <taxon>Anthozoa</taxon>
        <taxon>Hexacorallia</taxon>
        <taxon>Scleractinia</taxon>
        <taxon>Astrocoeniina</taxon>
        <taxon>Pocilloporidae</taxon>
        <taxon>Pocillopora</taxon>
    </lineage>
</organism>
<evidence type="ECO:0000256" key="1">
    <source>
        <dbReference type="SAM" id="MobiDB-lite"/>
    </source>
</evidence>
<feature type="region of interest" description="Disordered" evidence="1">
    <location>
        <begin position="133"/>
        <end position="159"/>
    </location>
</feature>
<keyword evidence="2" id="KW-0812">Transmembrane</keyword>
<protein>
    <submittedName>
        <fullName evidence="3">Uncharacterized protein</fullName>
    </submittedName>
</protein>
<feature type="transmembrane region" description="Helical" evidence="2">
    <location>
        <begin position="38"/>
        <end position="60"/>
    </location>
</feature>
<gene>
    <name evidence="3" type="ORF">pdam_00004847</name>
</gene>
<comment type="caution">
    <text evidence="3">The sequence shown here is derived from an EMBL/GenBank/DDBJ whole genome shotgun (WGS) entry which is preliminary data.</text>
</comment>
<proteinExistence type="predicted"/>
<reference evidence="3 4" key="1">
    <citation type="journal article" date="2018" name="Sci. Rep.">
        <title>Comparative analysis of the Pocillopora damicornis genome highlights role of immune system in coral evolution.</title>
        <authorList>
            <person name="Cunning R."/>
            <person name="Bay R.A."/>
            <person name="Gillette P."/>
            <person name="Baker A.C."/>
            <person name="Traylor-Knowles N."/>
        </authorList>
    </citation>
    <scope>NUCLEOTIDE SEQUENCE [LARGE SCALE GENOMIC DNA]</scope>
    <source>
        <strain evidence="3">RSMAS</strain>
        <tissue evidence="3">Whole animal</tissue>
    </source>
</reference>
<name>A0A3M6U966_POCDA</name>
<keyword evidence="4" id="KW-1185">Reference proteome</keyword>